<dbReference type="GO" id="GO:0098719">
    <property type="term" value="P:sodium ion import across plasma membrane"/>
    <property type="evidence" value="ECO:0007669"/>
    <property type="project" value="TreeGrafter"/>
</dbReference>
<keyword evidence="7" id="KW-0967">Endosome</keyword>
<feature type="transmembrane region" description="Helical" evidence="15">
    <location>
        <begin position="447"/>
        <end position="466"/>
    </location>
</feature>
<feature type="transmembrane region" description="Helical" evidence="15">
    <location>
        <begin position="254"/>
        <end position="279"/>
    </location>
</feature>
<evidence type="ECO:0000256" key="14">
    <source>
        <dbReference type="SAM" id="MobiDB-lite"/>
    </source>
</evidence>
<evidence type="ECO:0000256" key="4">
    <source>
        <dbReference type="ARBA" id="ARBA00022448"/>
    </source>
</evidence>
<dbReference type="PRINTS" id="PR01084">
    <property type="entry name" value="NAHEXCHNGR"/>
</dbReference>
<dbReference type="InterPro" id="IPR002090">
    <property type="entry name" value="NHE-6/7/9"/>
</dbReference>
<evidence type="ECO:0000256" key="15">
    <source>
        <dbReference type="SAM" id="Phobius"/>
    </source>
</evidence>
<evidence type="ECO:0000256" key="8">
    <source>
        <dbReference type="ARBA" id="ARBA00022989"/>
    </source>
</evidence>
<dbReference type="EMBL" id="OZ035824">
    <property type="protein sequence ID" value="CAL1593307.1"/>
    <property type="molecule type" value="Genomic_DNA"/>
</dbReference>
<gene>
    <name evidence="18" type="ORF">KC01_LOCUS22431</name>
</gene>
<feature type="compositionally biased region" description="Polar residues" evidence="14">
    <location>
        <begin position="515"/>
        <end position="533"/>
    </location>
</feature>
<dbReference type="GO" id="GO:0015386">
    <property type="term" value="F:potassium:proton antiporter activity"/>
    <property type="evidence" value="ECO:0007669"/>
    <property type="project" value="TreeGrafter"/>
</dbReference>
<evidence type="ECO:0000313" key="19">
    <source>
        <dbReference type="Proteomes" id="UP001497482"/>
    </source>
</evidence>
<dbReference type="GO" id="GO:0015385">
    <property type="term" value="F:sodium:proton antiporter activity"/>
    <property type="evidence" value="ECO:0007669"/>
    <property type="project" value="InterPro"/>
</dbReference>
<feature type="domain" description="Cation/H+ exchanger transmembrane" evidence="17">
    <location>
        <begin position="57"/>
        <end position="502"/>
    </location>
</feature>
<dbReference type="GO" id="GO:0055038">
    <property type="term" value="C:recycling endosome membrane"/>
    <property type="evidence" value="ECO:0007669"/>
    <property type="project" value="UniProtKB-SubCell"/>
</dbReference>
<evidence type="ECO:0000256" key="12">
    <source>
        <dbReference type="ARBA" id="ARBA00023201"/>
    </source>
</evidence>
<proteinExistence type="inferred from homology"/>
<evidence type="ECO:0000256" key="5">
    <source>
        <dbReference type="ARBA" id="ARBA00022475"/>
    </source>
</evidence>
<organism evidence="18 19">
    <name type="scientific">Knipowitschia caucasica</name>
    <name type="common">Caucasian dwarf goby</name>
    <name type="synonym">Pomatoschistus caucasicus</name>
    <dbReference type="NCBI Taxonomy" id="637954"/>
    <lineage>
        <taxon>Eukaryota</taxon>
        <taxon>Metazoa</taxon>
        <taxon>Chordata</taxon>
        <taxon>Craniata</taxon>
        <taxon>Vertebrata</taxon>
        <taxon>Euteleostomi</taxon>
        <taxon>Actinopterygii</taxon>
        <taxon>Neopterygii</taxon>
        <taxon>Teleostei</taxon>
        <taxon>Neoteleostei</taxon>
        <taxon>Acanthomorphata</taxon>
        <taxon>Gobiaria</taxon>
        <taxon>Gobiiformes</taxon>
        <taxon>Gobioidei</taxon>
        <taxon>Gobiidae</taxon>
        <taxon>Gobiinae</taxon>
        <taxon>Knipowitschia</taxon>
    </lineage>
</organism>
<comment type="similarity">
    <text evidence="3 13">Belongs to the monovalent cation:proton antiporter 1 (CPA1) transporter (TC 2.A.36) family.</text>
</comment>
<keyword evidence="6 13" id="KW-0812">Transmembrane</keyword>
<feature type="chain" id="PRO_5043954412" description="Sodium/hydrogen exchanger" evidence="16">
    <location>
        <begin position="24"/>
        <end position="669"/>
    </location>
</feature>
<name>A0AAV2L1T6_KNICA</name>
<keyword evidence="16" id="KW-0732">Signal</keyword>
<dbReference type="InterPro" id="IPR018422">
    <property type="entry name" value="Cation/H_exchanger_CPA1"/>
</dbReference>
<feature type="transmembrane region" description="Helical" evidence="15">
    <location>
        <begin position="185"/>
        <end position="208"/>
    </location>
</feature>
<dbReference type="Proteomes" id="UP001497482">
    <property type="component" value="Chromosome 2"/>
</dbReference>
<dbReference type="GO" id="GO:0051453">
    <property type="term" value="P:regulation of intracellular pH"/>
    <property type="evidence" value="ECO:0007669"/>
    <property type="project" value="TreeGrafter"/>
</dbReference>
<evidence type="ECO:0000256" key="13">
    <source>
        <dbReference type="RuleBase" id="RU003722"/>
    </source>
</evidence>
<dbReference type="InterPro" id="IPR004709">
    <property type="entry name" value="NaH_exchanger"/>
</dbReference>
<feature type="transmembrane region" description="Helical" evidence="15">
    <location>
        <begin position="478"/>
        <end position="503"/>
    </location>
</feature>
<keyword evidence="10 13" id="KW-0406">Ion transport</keyword>
<dbReference type="PANTHER" id="PTHR10110:SF62">
    <property type="entry name" value="SODIUM_HYDROGEN EXCHANGER 7"/>
    <property type="match status" value="1"/>
</dbReference>
<keyword evidence="5" id="KW-1003">Cell membrane</keyword>
<keyword evidence="9" id="KW-0915">Sodium</keyword>
<evidence type="ECO:0000256" key="6">
    <source>
        <dbReference type="ARBA" id="ARBA00022692"/>
    </source>
</evidence>
<keyword evidence="8 15" id="KW-1133">Transmembrane helix</keyword>
<evidence type="ECO:0000256" key="2">
    <source>
        <dbReference type="ARBA" id="ARBA00004651"/>
    </source>
</evidence>
<sequence length="669" mass="74696">MEPLRGMLLPFVSMILGLSRVRASDVMEELATEKEAEESHRQDSVNLLTFILLLTLTILTIWLFKHRRVRFLHETGLAMIYGLLVGVILRYGIPATSYHNQTPLSCSLKEGPASTLLLNVSGKFFEYSLKGEINLREIHNVEQNDMLRKVTFDPEVFFNILLPPIIFHAGYSLKKRHFFRNLGSILTYAFIGTAVSCFVIGNLMYGVVKLMQVTGQLMEKFYYTDCLFFGAIVSATDPVTVLAIFNDLHADGDLYALLFGESVMNDAVAIVLSSSIVAYQPTGANSHQFDAFALFKSIGVFLGIFSGSFVMGAATGVFTKLHYFPLLETALFFLMSWSTFLLAEACGFTGVVAVLFCGITQAHYTCNNLSEESNKRTKQLFEVLHFLAENFIFSYMGLALFTFQNHIFNPIFIVGAFLAIFIGRAMNIYPLSFLLNLGRRHKITGNFQHMMMFAGLRGAMAFALAIRDTATAARQMMFSTTLLIVFFTVWVFGGGTTAMLSWLHIRVGVDPDQDPQPTEGSFQVLQGDGSRNQSKTKQESAWLFRLWYTFDHNYMKPLLTHSGPPLTSTLPSYCGPLASCLTSPQAYEEEDQARDPDSDLIHNDQDLTFMFGDTSLSANGTSGARAESNDWGANGKRSSSTSEEALERDLDSRDQELCRGTRLVFPTQD</sequence>
<evidence type="ECO:0000259" key="17">
    <source>
        <dbReference type="Pfam" id="PF00999"/>
    </source>
</evidence>
<feature type="signal peptide" evidence="16">
    <location>
        <begin position="1"/>
        <end position="23"/>
    </location>
</feature>
<dbReference type="Gene3D" id="6.10.140.1330">
    <property type="match status" value="1"/>
</dbReference>
<dbReference type="AlphaFoldDB" id="A0AAV2L1T6"/>
<feature type="transmembrane region" description="Helical" evidence="15">
    <location>
        <begin position="380"/>
        <end position="401"/>
    </location>
</feature>
<feature type="transmembrane region" description="Helical" evidence="15">
    <location>
        <begin position="330"/>
        <end position="359"/>
    </location>
</feature>
<dbReference type="InterPro" id="IPR006153">
    <property type="entry name" value="Cation/H_exchanger_TM"/>
</dbReference>
<protein>
    <recommendedName>
        <fullName evidence="13">Sodium/hydrogen exchanger</fullName>
    </recommendedName>
</protein>
<feature type="region of interest" description="Disordered" evidence="14">
    <location>
        <begin position="514"/>
        <end position="533"/>
    </location>
</feature>
<evidence type="ECO:0000313" key="18">
    <source>
        <dbReference type="EMBL" id="CAL1593307.1"/>
    </source>
</evidence>
<keyword evidence="4 13" id="KW-0813">Transport</keyword>
<evidence type="ECO:0000256" key="9">
    <source>
        <dbReference type="ARBA" id="ARBA00023053"/>
    </source>
</evidence>
<evidence type="ECO:0000256" key="11">
    <source>
        <dbReference type="ARBA" id="ARBA00023136"/>
    </source>
</evidence>
<feature type="transmembrane region" description="Helical" evidence="15">
    <location>
        <begin position="47"/>
        <end position="64"/>
    </location>
</feature>
<dbReference type="NCBIfam" id="TIGR00840">
    <property type="entry name" value="b_cpa1"/>
    <property type="match status" value="1"/>
</dbReference>
<feature type="region of interest" description="Disordered" evidence="14">
    <location>
        <begin position="620"/>
        <end position="653"/>
    </location>
</feature>
<keyword evidence="13" id="KW-0050">Antiport</keyword>
<evidence type="ECO:0000256" key="16">
    <source>
        <dbReference type="SAM" id="SignalP"/>
    </source>
</evidence>
<accession>A0AAV2L1T6</accession>
<evidence type="ECO:0000256" key="10">
    <source>
        <dbReference type="ARBA" id="ARBA00023065"/>
    </source>
</evidence>
<dbReference type="Pfam" id="PF00999">
    <property type="entry name" value="Na_H_Exchanger"/>
    <property type="match status" value="1"/>
</dbReference>
<evidence type="ECO:0000256" key="7">
    <source>
        <dbReference type="ARBA" id="ARBA00022753"/>
    </source>
</evidence>
<evidence type="ECO:0000256" key="3">
    <source>
        <dbReference type="ARBA" id="ARBA00007367"/>
    </source>
</evidence>
<feature type="transmembrane region" description="Helical" evidence="15">
    <location>
        <begin position="76"/>
        <end position="93"/>
    </location>
</feature>
<feature type="transmembrane region" description="Helical" evidence="15">
    <location>
        <begin position="291"/>
        <end position="318"/>
    </location>
</feature>
<reference evidence="18 19" key="1">
    <citation type="submission" date="2024-04" db="EMBL/GenBank/DDBJ databases">
        <authorList>
            <person name="Waldvogel A.-M."/>
            <person name="Schoenle A."/>
        </authorList>
    </citation>
    <scope>NUCLEOTIDE SEQUENCE [LARGE SCALE GENOMIC DNA]</scope>
</reference>
<dbReference type="PANTHER" id="PTHR10110">
    <property type="entry name" value="SODIUM/HYDROGEN EXCHANGER"/>
    <property type="match status" value="1"/>
</dbReference>
<dbReference type="GO" id="GO:0005886">
    <property type="term" value="C:plasma membrane"/>
    <property type="evidence" value="ECO:0007669"/>
    <property type="project" value="UniProtKB-SubCell"/>
</dbReference>
<feature type="transmembrane region" description="Helical" evidence="15">
    <location>
        <begin position="407"/>
        <end position="426"/>
    </location>
</feature>
<keyword evidence="19" id="KW-1185">Reference proteome</keyword>
<keyword evidence="11 15" id="KW-0472">Membrane</keyword>
<evidence type="ECO:0000256" key="1">
    <source>
        <dbReference type="ARBA" id="ARBA00004195"/>
    </source>
</evidence>
<keyword evidence="12 13" id="KW-0739">Sodium transport</keyword>
<comment type="subcellular location">
    <subcellularLocation>
        <location evidence="2">Cell membrane</location>
        <topology evidence="2">Multi-pass membrane protein</topology>
    </subcellularLocation>
    <subcellularLocation>
        <location evidence="1">Recycling endosome membrane</location>
        <topology evidence="1">Multi-pass membrane protein</topology>
    </subcellularLocation>
</comment>
<dbReference type="PRINTS" id="PR01088">
    <property type="entry name" value="NAHEXCHNGR6"/>
</dbReference>